<dbReference type="OrthoDB" id="4532341at2"/>
<dbReference type="RefSeq" id="WP_120042973.1">
    <property type="nucleotide sequence ID" value="NZ_QZFU01000024.1"/>
</dbReference>
<gene>
    <name evidence="5" type="ORF">D5S18_21970</name>
</gene>
<protein>
    <submittedName>
        <fullName evidence="5">ESX secretion-associated protein EspG</fullName>
    </submittedName>
</protein>
<accession>A0A3A4KT69</accession>
<organism evidence="5 6">
    <name type="scientific">Nocardia panacis</name>
    <dbReference type="NCBI Taxonomy" id="2340916"/>
    <lineage>
        <taxon>Bacteria</taxon>
        <taxon>Bacillati</taxon>
        <taxon>Actinomycetota</taxon>
        <taxon>Actinomycetes</taxon>
        <taxon>Mycobacteriales</taxon>
        <taxon>Nocardiaceae</taxon>
        <taxon>Nocardia</taxon>
    </lineage>
</organism>
<evidence type="ECO:0000256" key="1">
    <source>
        <dbReference type="ARBA" id="ARBA00004496"/>
    </source>
</evidence>
<evidence type="ECO:0000313" key="6">
    <source>
        <dbReference type="Proteomes" id="UP000266677"/>
    </source>
</evidence>
<evidence type="ECO:0000313" key="5">
    <source>
        <dbReference type="EMBL" id="RJO72953.1"/>
    </source>
</evidence>
<evidence type="ECO:0000256" key="2">
    <source>
        <dbReference type="ARBA" id="ARBA00006411"/>
    </source>
</evidence>
<keyword evidence="3" id="KW-0963">Cytoplasm</keyword>
<keyword evidence="6" id="KW-1185">Reference proteome</keyword>
<dbReference type="Pfam" id="PF14011">
    <property type="entry name" value="ESX-1_EspG"/>
    <property type="match status" value="1"/>
</dbReference>
<comment type="similarity">
    <text evidence="2">Belongs to the EspG family.</text>
</comment>
<dbReference type="AlphaFoldDB" id="A0A3A4KT69"/>
<comment type="subcellular location">
    <subcellularLocation>
        <location evidence="1">Cytoplasm</location>
    </subcellularLocation>
</comment>
<dbReference type="EMBL" id="QZFU01000024">
    <property type="protein sequence ID" value="RJO72953.1"/>
    <property type="molecule type" value="Genomic_DNA"/>
</dbReference>
<dbReference type="InterPro" id="IPR025734">
    <property type="entry name" value="EspG"/>
</dbReference>
<evidence type="ECO:0000256" key="3">
    <source>
        <dbReference type="ARBA" id="ARBA00022490"/>
    </source>
</evidence>
<dbReference type="Proteomes" id="UP000266677">
    <property type="component" value="Unassembled WGS sequence"/>
</dbReference>
<sequence length="259" mass="28673">MRSWRFTGQEFQILWNAYDRDRLPYPLAFRPATAVDWADLVRLREEAVRSLLDRYSPDLDETLGVLLNPDVRVESKGFGGSAVFRFHGVIRGGYGATLTQLPGVAEDTGGDVLLARCRADEVAGAAVTALPQARPGRQAAISFRRGELAEDRQRYVRRADEYSIAERLNRVFKRERSALGEVAVFPSGAVDSRPTTDGGGFLWADYVDDGRYYIKSGDPIVARPMDARMMATEIARLVESVGRGHGTADHTATGPRVIR</sequence>
<keyword evidence="4" id="KW-0143">Chaperone</keyword>
<evidence type="ECO:0000256" key="4">
    <source>
        <dbReference type="ARBA" id="ARBA00023186"/>
    </source>
</evidence>
<name>A0A3A4KT69_9NOCA</name>
<proteinExistence type="inferred from homology"/>
<comment type="caution">
    <text evidence="5">The sequence shown here is derived from an EMBL/GenBank/DDBJ whole genome shotgun (WGS) entry which is preliminary data.</text>
</comment>
<reference evidence="5 6" key="1">
    <citation type="submission" date="2018-09" db="EMBL/GenBank/DDBJ databases">
        <title>YIM PH21274 draft genome.</title>
        <authorList>
            <person name="Miao C."/>
        </authorList>
    </citation>
    <scope>NUCLEOTIDE SEQUENCE [LARGE SCALE GENOMIC DNA]</scope>
    <source>
        <strain evidence="5 6">YIM PH 21724</strain>
    </source>
</reference>